<evidence type="ECO:0000256" key="5">
    <source>
        <dbReference type="ARBA" id="ARBA00022801"/>
    </source>
</evidence>
<dbReference type="FunFam" id="3.30.1370.110:FF:000004">
    <property type="entry name" value="Endonuclease MutS2"/>
    <property type="match status" value="1"/>
</dbReference>
<keyword evidence="3 9" id="KW-0547">Nucleotide-binding</keyword>
<evidence type="ECO:0000256" key="10">
    <source>
        <dbReference type="SAM" id="MobiDB-lite"/>
    </source>
</evidence>
<dbReference type="Gene3D" id="3.30.1370.110">
    <property type="match status" value="1"/>
</dbReference>
<feature type="domain" description="Smr" evidence="11">
    <location>
        <begin position="769"/>
        <end position="844"/>
    </location>
</feature>
<reference evidence="12 13" key="1">
    <citation type="submission" date="2015-06" db="EMBL/GenBank/DDBJ databases">
        <title>Prevotella sp. 109, sp. nov., a novel member of the family Prevotellaceae isolated from human faeces.</title>
        <authorList>
            <person name="Shkoporov A.N."/>
            <person name="Chaplin A.V."/>
            <person name="Kafarskaia L.I."/>
            <person name="Efimov B.A."/>
        </authorList>
    </citation>
    <scope>NUCLEOTIDE SEQUENCE [LARGE SCALE GENOMIC DNA]</scope>
    <source>
        <strain evidence="12 13">109</strain>
    </source>
</reference>
<comment type="function">
    <text evidence="9">Acts as a ribosome collision sensor, splitting the ribosome into its 2 subunits. Detects stalled/collided 70S ribosomes which it binds and splits by an ATP-hydrolysis driven conformational change. Acts upstream of the ribosome quality control system (RQC), a ribosome-associated complex that mediates the extraction of incompletely synthesized nascent chains from stalled ribosomes and their subsequent degradation. Probably generates substrates for RQC.</text>
</comment>
<dbReference type="GO" id="GO:0043023">
    <property type="term" value="F:ribosomal large subunit binding"/>
    <property type="evidence" value="ECO:0007669"/>
    <property type="project" value="UniProtKB-UniRule"/>
</dbReference>
<dbReference type="InterPro" id="IPR045076">
    <property type="entry name" value="MutS"/>
</dbReference>
<comment type="function">
    <text evidence="9">Endonuclease that is involved in the suppression of homologous recombination and thus may have a key role in the control of bacterial genetic diversity.</text>
</comment>
<keyword evidence="4 9" id="KW-0255">Endonuclease</keyword>
<dbReference type="InterPro" id="IPR036187">
    <property type="entry name" value="DNA_mismatch_repair_MutS_sf"/>
</dbReference>
<dbReference type="GO" id="GO:0005524">
    <property type="term" value="F:ATP binding"/>
    <property type="evidence" value="ECO:0007669"/>
    <property type="project" value="UniProtKB-UniRule"/>
</dbReference>
<dbReference type="GO" id="GO:0004519">
    <property type="term" value="F:endonuclease activity"/>
    <property type="evidence" value="ECO:0007669"/>
    <property type="project" value="UniProtKB-UniRule"/>
</dbReference>
<dbReference type="EC" id="3.6.4.-" evidence="9"/>
<dbReference type="EC" id="3.1.-.-" evidence="9"/>
<feature type="binding site" evidence="9">
    <location>
        <begin position="351"/>
        <end position="358"/>
    </location>
    <ligand>
        <name>ATP</name>
        <dbReference type="ChEBI" id="CHEBI:30616"/>
    </ligand>
</feature>
<evidence type="ECO:0000256" key="6">
    <source>
        <dbReference type="ARBA" id="ARBA00022840"/>
    </source>
</evidence>
<keyword evidence="8 9" id="KW-0238">DNA-binding</keyword>
<keyword evidence="1 9" id="KW-0540">Nuclease</keyword>
<feature type="region of interest" description="Disordered" evidence="10">
    <location>
        <begin position="654"/>
        <end position="675"/>
    </location>
</feature>
<dbReference type="InterPro" id="IPR005747">
    <property type="entry name" value="MutS2"/>
</dbReference>
<dbReference type="GO" id="GO:0030983">
    <property type="term" value="F:mismatched DNA binding"/>
    <property type="evidence" value="ECO:0007669"/>
    <property type="project" value="InterPro"/>
</dbReference>
<evidence type="ECO:0000256" key="3">
    <source>
        <dbReference type="ARBA" id="ARBA00022741"/>
    </source>
</evidence>
<dbReference type="OrthoDB" id="9808166at2"/>
<dbReference type="InterPro" id="IPR036063">
    <property type="entry name" value="Smr_dom_sf"/>
</dbReference>
<dbReference type="SMART" id="SM00533">
    <property type="entry name" value="MUTSd"/>
    <property type="match status" value="1"/>
</dbReference>
<evidence type="ECO:0000256" key="1">
    <source>
        <dbReference type="ARBA" id="ARBA00022722"/>
    </source>
</evidence>
<dbReference type="SMART" id="SM00534">
    <property type="entry name" value="MUTSac"/>
    <property type="match status" value="1"/>
</dbReference>
<dbReference type="InterPro" id="IPR002625">
    <property type="entry name" value="Smr_dom"/>
</dbReference>
<dbReference type="PROSITE" id="PS50828">
    <property type="entry name" value="SMR"/>
    <property type="match status" value="1"/>
</dbReference>
<proteinExistence type="inferred from homology"/>
<evidence type="ECO:0000256" key="4">
    <source>
        <dbReference type="ARBA" id="ARBA00022759"/>
    </source>
</evidence>
<sequence>MIYPKTFETKIGFDEIRTLLRERCLSTLGKERIDNMTFSSDAEVINEWLQQVKEFRRLQEEADDFPMQYFFDVRESVARLRLEGTHLDEGELFDLRRSLETICNIVNYLNRTDGNDDEEERTYPYPALHRLTADIITFPQLIQRIDQILDKFGKVKDSASVELQNIRRELSRTEGSISRTLYSILRSAQSEGLVDKDVTPAIRDGRLVIPVTQGLKRKIKGIVHDESASGKTVFIEPTEVVEANNKVRELEAEERREIIRILTDFSKLVRPHVKPILESYRFLATIDMIRAKAELARLIKGIEPEVGKKPHIDWIQARHPLLQLSLEKQDKKVVPLDIMLTKDKRILIISGPNAGGKSVCLKTAGLLQYMLQCGLSIPVGDRSHTGIFKNILIDIGDEQSIENDLSTYSSHLMNMKYMMKFANNSTLLLIDEFGTGTEPQIGGAIAEAVLKQFCNKQAYGIITTHYQNLKHFAEDHEGVVNGAMLYDRQQMKALFQLSIGNPGSSFAIEIARKIGLPEEVIKDASDIVGSDYIQSDKYLQDIVRDKRYWENKRQNIHQREKTMEQTIAKYESEVKELEQSRKDVIRKAKEQAEELLRESNKKIENAIREIRESQAEKAETKRIREELNAFKQEINEVDTTANDEMIARKIKQIQERKERKEKRKKEKAEKNKDAAAALKEATLKKKEKDAPLEAGETVRIKGLTSVGRIESTDGKMATVIFGDMRTKMRADRLERAEMPKKEEPKTYASVGRQTRETIDNRKLNFKQDIDVRGMRGDEAINAVTYFIDDAILVGMSRVRILHGTGSGILRQLIRQYLSTVPNVVSYRDEHVQFGGAGITVVDLE</sequence>
<keyword evidence="6 9" id="KW-0067">ATP-binding</keyword>
<protein>
    <recommendedName>
        <fullName evidence="9">Endonuclease MutS2</fullName>
        <ecNumber evidence="9">3.1.-.-</ecNumber>
    </recommendedName>
    <alternativeName>
        <fullName evidence="9">Ribosome-associated protein quality control-upstream factor</fullName>
        <shortName evidence="9">RQC-upstream factor</shortName>
        <shortName evidence="9">RqcU</shortName>
        <ecNumber evidence="9">3.6.4.-</ecNumber>
    </alternativeName>
</protein>
<dbReference type="SMART" id="SM00463">
    <property type="entry name" value="SMR"/>
    <property type="match status" value="1"/>
</dbReference>
<accession>A0A8E1UPW6</accession>
<dbReference type="PANTHER" id="PTHR48466">
    <property type="entry name" value="OS10G0509000 PROTEIN-RELATED"/>
    <property type="match status" value="1"/>
</dbReference>
<dbReference type="Gene3D" id="3.40.50.300">
    <property type="entry name" value="P-loop containing nucleotide triphosphate hydrolases"/>
    <property type="match status" value="1"/>
</dbReference>
<dbReference type="InterPro" id="IPR000432">
    <property type="entry name" value="DNA_mismatch_repair_MutS_C"/>
</dbReference>
<keyword evidence="5 9" id="KW-0378">Hydrolase</keyword>
<dbReference type="GO" id="GO:0016887">
    <property type="term" value="F:ATP hydrolysis activity"/>
    <property type="evidence" value="ECO:0007669"/>
    <property type="project" value="InterPro"/>
</dbReference>
<evidence type="ECO:0000313" key="12">
    <source>
        <dbReference type="EMBL" id="KOO68135.1"/>
    </source>
</evidence>
<comment type="subunit">
    <text evidence="9">Homodimer. Binds to stalled ribosomes, contacting rRNA.</text>
</comment>
<dbReference type="SUPFAM" id="SSF48334">
    <property type="entry name" value="DNA repair protein MutS, domain III"/>
    <property type="match status" value="1"/>
</dbReference>
<evidence type="ECO:0000313" key="13">
    <source>
        <dbReference type="Proteomes" id="UP000036951"/>
    </source>
</evidence>
<dbReference type="GO" id="GO:0006298">
    <property type="term" value="P:mismatch repair"/>
    <property type="evidence" value="ECO:0007669"/>
    <property type="project" value="InterPro"/>
</dbReference>
<evidence type="ECO:0000256" key="9">
    <source>
        <dbReference type="HAMAP-Rule" id="MF_00092"/>
    </source>
</evidence>
<dbReference type="PANTHER" id="PTHR48466:SF2">
    <property type="entry name" value="OS10G0509000 PROTEIN"/>
    <property type="match status" value="1"/>
</dbReference>
<dbReference type="GO" id="GO:0140664">
    <property type="term" value="F:ATP-dependent DNA damage sensor activity"/>
    <property type="evidence" value="ECO:0007669"/>
    <property type="project" value="InterPro"/>
</dbReference>
<dbReference type="HAMAP" id="MF_00092">
    <property type="entry name" value="MutS2"/>
    <property type="match status" value="1"/>
</dbReference>
<dbReference type="RefSeq" id="WP_053398664.1">
    <property type="nucleotide sequence ID" value="NZ_DBFJNZ010000090.1"/>
</dbReference>
<comment type="similarity">
    <text evidence="9">Belongs to the DNA mismatch repair MutS family. MutS2 subfamily.</text>
</comment>
<keyword evidence="2 9" id="KW-0699">rRNA-binding</keyword>
<dbReference type="PIRSF" id="PIRSF005814">
    <property type="entry name" value="MutS_YshD"/>
    <property type="match status" value="1"/>
</dbReference>
<dbReference type="Pfam" id="PF00488">
    <property type="entry name" value="MutS_V"/>
    <property type="match status" value="1"/>
</dbReference>
<dbReference type="GO" id="GO:0045910">
    <property type="term" value="P:negative regulation of DNA recombination"/>
    <property type="evidence" value="ECO:0007669"/>
    <property type="project" value="InterPro"/>
</dbReference>
<dbReference type="EMBL" id="LFQU01000018">
    <property type="protein sequence ID" value="KOO68135.1"/>
    <property type="molecule type" value="Genomic_DNA"/>
</dbReference>
<evidence type="ECO:0000256" key="8">
    <source>
        <dbReference type="ARBA" id="ARBA00023125"/>
    </source>
</evidence>
<dbReference type="SUPFAM" id="SSF160443">
    <property type="entry name" value="SMR domain-like"/>
    <property type="match status" value="1"/>
</dbReference>
<organism evidence="12 13">
    <name type="scientific">Xylanibacter rarus</name>
    <dbReference type="NCBI Taxonomy" id="1676614"/>
    <lineage>
        <taxon>Bacteria</taxon>
        <taxon>Pseudomonadati</taxon>
        <taxon>Bacteroidota</taxon>
        <taxon>Bacteroidia</taxon>
        <taxon>Bacteroidales</taxon>
        <taxon>Prevotellaceae</taxon>
        <taxon>Xylanibacter</taxon>
    </lineage>
</organism>
<dbReference type="InterPro" id="IPR007696">
    <property type="entry name" value="DNA_mismatch_repair_MutS_core"/>
</dbReference>
<dbReference type="AlphaFoldDB" id="A0A8E1UPW6"/>
<dbReference type="Pfam" id="PF01713">
    <property type="entry name" value="Smr"/>
    <property type="match status" value="1"/>
</dbReference>
<keyword evidence="13" id="KW-1185">Reference proteome</keyword>
<gene>
    <name evidence="9" type="primary">mutS2</name>
    <name evidence="9" type="synonym">rqcU</name>
    <name evidence="12" type="ORF">ACU52_09840</name>
</gene>
<dbReference type="InterPro" id="IPR027417">
    <property type="entry name" value="P-loop_NTPase"/>
</dbReference>
<dbReference type="Proteomes" id="UP000036951">
    <property type="component" value="Unassembled WGS sequence"/>
</dbReference>
<dbReference type="GO" id="GO:0072344">
    <property type="term" value="P:rescue of stalled ribosome"/>
    <property type="evidence" value="ECO:0007669"/>
    <property type="project" value="UniProtKB-UniRule"/>
</dbReference>
<evidence type="ECO:0000259" key="11">
    <source>
        <dbReference type="PROSITE" id="PS50828"/>
    </source>
</evidence>
<dbReference type="SUPFAM" id="SSF52540">
    <property type="entry name" value="P-loop containing nucleoside triphosphate hydrolases"/>
    <property type="match status" value="1"/>
</dbReference>
<evidence type="ECO:0000256" key="7">
    <source>
        <dbReference type="ARBA" id="ARBA00022884"/>
    </source>
</evidence>
<dbReference type="GO" id="GO:0019843">
    <property type="term" value="F:rRNA binding"/>
    <property type="evidence" value="ECO:0007669"/>
    <property type="project" value="UniProtKB-UniRule"/>
</dbReference>
<evidence type="ECO:0000256" key="2">
    <source>
        <dbReference type="ARBA" id="ARBA00022730"/>
    </source>
</evidence>
<name>A0A8E1UPW6_9BACT</name>
<keyword evidence="7 9" id="KW-0694">RNA-binding</keyword>
<dbReference type="NCBIfam" id="TIGR01069">
    <property type="entry name" value="mutS2"/>
    <property type="match status" value="1"/>
</dbReference>
<dbReference type="FunFam" id="3.40.50.300:FF:001531">
    <property type="entry name" value="Endonuclease MutS2"/>
    <property type="match status" value="1"/>
</dbReference>
<comment type="caution">
    <text evidence="12">The sequence shown here is derived from an EMBL/GenBank/DDBJ whole genome shotgun (WGS) entry which is preliminary data.</text>
</comment>